<dbReference type="EMBL" id="JAJTWU010000007">
    <property type="protein sequence ID" value="MCE4556417.1"/>
    <property type="molecule type" value="Genomic_DNA"/>
</dbReference>
<organism evidence="1 2">
    <name type="scientific">Pelomonas cellulosilytica</name>
    <dbReference type="NCBI Taxonomy" id="2906762"/>
    <lineage>
        <taxon>Bacteria</taxon>
        <taxon>Pseudomonadati</taxon>
        <taxon>Pseudomonadota</taxon>
        <taxon>Betaproteobacteria</taxon>
        <taxon>Burkholderiales</taxon>
        <taxon>Sphaerotilaceae</taxon>
        <taxon>Roseateles</taxon>
    </lineage>
</organism>
<gene>
    <name evidence="1" type="ORF">LXT13_18640</name>
</gene>
<protein>
    <submittedName>
        <fullName evidence="1">Uncharacterized protein</fullName>
    </submittedName>
</protein>
<accession>A0ABS8XX88</accession>
<dbReference type="RefSeq" id="WP_233373453.1">
    <property type="nucleotide sequence ID" value="NZ_JAJTWU010000007.1"/>
</dbReference>
<evidence type="ECO:0000313" key="2">
    <source>
        <dbReference type="Proteomes" id="UP001200741"/>
    </source>
</evidence>
<reference evidence="1 2" key="1">
    <citation type="submission" date="2021-12" db="EMBL/GenBank/DDBJ databases">
        <title>Genome seq of P8.</title>
        <authorList>
            <person name="Seo T."/>
        </authorList>
    </citation>
    <scope>NUCLEOTIDE SEQUENCE [LARGE SCALE GENOMIC DNA]</scope>
    <source>
        <strain evidence="1 2">P8</strain>
    </source>
</reference>
<sequence length="200" mass="22418">MAWAYAVLLHTGYSASGASKRFSATPAGDVEINNSKLMYQYLRGDRAPTRGPRGRYGFDLVAAVDSHHTGRNATRWLDHPIWTIFDANISSRELAPFLDEETLDPIVGQYWLDDEIPTDGAEASQLENALKFFDFDGYIYLCALLRAANFAGIRAKSGKALHFSLLEYLTPHAARAEPVFGFIQAPFLQMIRDFHFPAKK</sequence>
<dbReference type="Proteomes" id="UP001200741">
    <property type="component" value="Unassembled WGS sequence"/>
</dbReference>
<name>A0ABS8XX88_9BURK</name>
<proteinExistence type="predicted"/>
<comment type="caution">
    <text evidence="1">The sequence shown here is derived from an EMBL/GenBank/DDBJ whole genome shotgun (WGS) entry which is preliminary data.</text>
</comment>
<keyword evidence="2" id="KW-1185">Reference proteome</keyword>
<evidence type="ECO:0000313" key="1">
    <source>
        <dbReference type="EMBL" id="MCE4556417.1"/>
    </source>
</evidence>